<keyword evidence="8" id="KW-1185">Reference proteome</keyword>
<evidence type="ECO:0000256" key="4">
    <source>
        <dbReference type="PIRNR" id="PIRNR016821"/>
    </source>
</evidence>
<gene>
    <name evidence="7" type="ORF">BCF53_101333</name>
</gene>
<feature type="region of interest" description="Disordered" evidence="5">
    <location>
        <begin position="102"/>
        <end position="135"/>
    </location>
</feature>
<dbReference type="Proteomes" id="UP000295793">
    <property type="component" value="Unassembled WGS sequence"/>
</dbReference>
<reference evidence="7 8" key="1">
    <citation type="submission" date="2019-03" db="EMBL/GenBank/DDBJ databases">
        <title>Genomic Encyclopedia of Archaeal and Bacterial Type Strains, Phase II (KMG-II): from individual species to whole genera.</title>
        <authorList>
            <person name="Goeker M."/>
        </authorList>
    </citation>
    <scope>NUCLEOTIDE SEQUENCE [LARGE SCALE GENOMIC DNA]</scope>
    <source>
        <strain evidence="7 8">DSM 15388</strain>
    </source>
</reference>
<keyword evidence="7" id="KW-0346">Stress response</keyword>
<protein>
    <recommendedName>
        <fullName evidence="4">Heat shock protein 15</fullName>
    </recommendedName>
</protein>
<evidence type="ECO:0000256" key="1">
    <source>
        <dbReference type="ARBA" id="ARBA00008396"/>
    </source>
</evidence>
<name>A0A4R3IBJ0_9GAMM</name>
<dbReference type="InterPro" id="IPR002942">
    <property type="entry name" value="S4_RNA-bd"/>
</dbReference>
<dbReference type="SUPFAM" id="SSF55174">
    <property type="entry name" value="Alpha-L RNA-binding motif"/>
    <property type="match status" value="1"/>
</dbReference>
<dbReference type="PIRSF" id="PIRSF016821">
    <property type="entry name" value="HSP15"/>
    <property type="match status" value="1"/>
</dbReference>
<dbReference type="Gene3D" id="3.10.290.10">
    <property type="entry name" value="RNA-binding S4 domain"/>
    <property type="match status" value="1"/>
</dbReference>
<dbReference type="GO" id="GO:0043023">
    <property type="term" value="F:ribosomal large subunit binding"/>
    <property type="evidence" value="ECO:0007669"/>
    <property type="project" value="InterPro"/>
</dbReference>
<dbReference type="CDD" id="cd00165">
    <property type="entry name" value="S4"/>
    <property type="match status" value="1"/>
</dbReference>
<dbReference type="PROSITE" id="PS50889">
    <property type="entry name" value="S4"/>
    <property type="match status" value="1"/>
</dbReference>
<accession>A0A4R3IBJ0</accession>
<keyword evidence="3 4" id="KW-0238">DNA-binding</keyword>
<sequence>MTETTESIRLDKWLWAARFFKTRALAKAAVEGGKVHYNRAKAKPSRTVEAGAELRMQLGWDEKTVIVQAVSDKRRGAPEAQLMYSETEASIEKRAKNAEARKAMNLSSVHTDHRPNKKQRRDIIRFKNINQQDQD</sequence>
<dbReference type="SMART" id="SM00363">
    <property type="entry name" value="S4"/>
    <property type="match status" value="1"/>
</dbReference>
<evidence type="ECO:0000256" key="2">
    <source>
        <dbReference type="ARBA" id="ARBA00022884"/>
    </source>
</evidence>
<dbReference type="OrthoDB" id="9797176at2"/>
<organism evidence="7 8">
    <name type="scientific">Reinekea marinisedimentorum</name>
    <dbReference type="NCBI Taxonomy" id="230495"/>
    <lineage>
        <taxon>Bacteria</taxon>
        <taxon>Pseudomonadati</taxon>
        <taxon>Pseudomonadota</taxon>
        <taxon>Gammaproteobacteria</taxon>
        <taxon>Oceanospirillales</taxon>
        <taxon>Saccharospirillaceae</taxon>
        <taxon>Reinekea</taxon>
    </lineage>
</organism>
<dbReference type="Pfam" id="PF01479">
    <property type="entry name" value="S4"/>
    <property type="match status" value="1"/>
</dbReference>
<dbReference type="GO" id="GO:0003727">
    <property type="term" value="F:single-stranded RNA binding"/>
    <property type="evidence" value="ECO:0007669"/>
    <property type="project" value="InterPro"/>
</dbReference>
<dbReference type="InterPro" id="IPR036986">
    <property type="entry name" value="S4_RNA-bd_sf"/>
</dbReference>
<evidence type="ECO:0000259" key="6">
    <source>
        <dbReference type="SMART" id="SM00363"/>
    </source>
</evidence>
<comment type="caution">
    <text evidence="7">The sequence shown here is derived from an EMBL/GenBank/DDBJ whole genome shotgun (WGS) entry which is preliminary data.</text>
</comment>
<dbReference type="GO" id="GO:0034605">
    <property type="term" value="P:cellular response to heat"/>
    <property type="evidence" value="ECO:0007669"/>
    <property type="project" value="InterPro"/>
</dbReference>
<evidence type="ECO:0000313" key="7">
    <source>
        <dbReference type="EMBL" id="TCS43990.1"/>
    </source>
</evidence>
<comment type="similarity">
    <text evidence="1 4">Belongs to the HSP15 family.</text>
</comment>
<dbReference type="NCBIfam" id="NF007673">
    <property type="entry name" value="PRK10348.1"/>
    <property type="match status" value="1"/>
</dbReference>
<dbReference type="EMBL" id="SLZR01000001">
    <property type="protein sequence ID" value="TCS43990.1"/>
    <property type="molecule type" value="Genomic_DNA"/>
</dbReference>
<dbReference type="RefSeq" id="WP_132699222.1">
    <property type="nucleotide sequence ID" value="NZ_SLZR01000001.1"/>
</dbReference>
<dbReference type="GO" id="GO:0003677">
    <property type="term" value="F:DNA binding"/>
    <property type="evidence" value="ECO:0007669"/>
    <property type="project" value="UniProtKB-KW"/>
</dbReference>
<feature type="domain" description="RNA-binding S4" evidence="6">
    <location>
        <begin position="8"/>
        <end position="71"/>
    </location>
</feature>
<keyword evidence="2 4" id="KW-0694">RNA-binding</keyword>
<proteinExistence type="inferred from homology"/>
<dbReference type="InterPro" id="IPR025708">
    <property type="entry name" value="HSP15"/>
</dbReference>
<evidence type="ECO:0000256" key="5">
    <source>
        <dbReference type="SAM" id="MobiDB-lite"/>
    </source>
</evidence>
<evidence type="ECO:0000313" key="8">
    <source>
        <dbReference type="Proteomes" id="UP000295793"/>
    </source>
</evidence>
<evidence type="ECO:0000256" key="3">
    <source>
        <dbReference type="ARBA" id="ARBA00023125"/>
    </source>
</evidence>
<dbReference type="AlphaFoldDB" id="A0A4R3IBJ0"/>